<accession>A0AA96NHF3</accession>
<feature type="compositionally biased region" description="Polar residues" evidence="1">
    <location>
        <begin position="425"/>
        <end position="459"/>
    </location>
</feature>
<feature type="region of interest" description="Disordered" evidence="1">
    <location>
        <begin position="424"/>
        <end position="459"/>
    </location>
</feature>
<evidence type="ECO:0000256" key="1">
    <source>
        <dbReference type="SAM" id="MobiDB-lite"/>
    </source>
</evidence>
<evidence type="ECO:0000313" key="3">
    <source>
        <dbReference type="EMBL" id="WNT44337.1"/>
    </source>
</evidence>
<evidence type="ECO:0000313" key="4">
    <source>
        <dbReference type="Proteomes" id="UP001305869"/>
    </source>
</evidence>
<reference evidence="3 4" key="1">
    <citation type="submission" date="2023-09" db="EMBL/GenBank/DDBJ databases">
        <authorList>
            <person name="Astacio K.C."/>
            <person name="Barreto J.C."/>
            <person name="Colon C.A."/>
            <person name="Dejesus A.I."/>
            <person name="Gragirenes D.A."/>
            <person name="Navarro A."/>
            <person name="Negron R.A."/>
            <person name="Nunez P.S."/>
            <person name="Ortiz C.A."/>
            <person name="Ortiz A.Y."/>
            <person name="Roman V.A."/>
            <person name="Sanchez M.A."/>
            <person name="Serrano K.M."/>
            <person name="Klyczek K."/>
            <person name="Ko C."/>
            <person name="Russell D.A."/>
            <person name="Jacobs-Sera D."/>
            <person name="Hatfull G.F."/>
        </authorList>
    </citation>
    <scope>NUCLEOTIDE SEQUENCE [LARGE SCALE GENOMIC DNA]</scope>
</reference>
<gene>
    <name evidence="3" type="primary">17</name>
    <name evidence="3" type="ORF">SEA_MABODAMACA_17</name>
</gene>
<dbReference type="InterPro" id="IPR029432">
    <property type="entry name" value="Gp28/Gp37-like_dom"/>
</dbReference>
<keyword evidence="4" id="KW-1185">Reference proteome</keyword>
<name>A0AA96NHF3_9CAUD</name>
<proteinExistence type="predicted"/>
<evidence type="ECO:0000259" key="2">
    <source>
        <dbReference type="Pfam" id="PF14594"/>
    </source>
</evidence>
<dbReference type="Pfam" id="PF14594">
    <property type="entry name" value="Sipho_Gp37"/>
    <property type="match status" value="1"/>
</dbReference>
<feature type="domain" description="Gp28/Gp37-like" evidence="2">
    <location>
        <begin position="8"/>
        <end position="370"/>
    </location>
</feature>
<dbReference type="Proteomes" id="UP001305869">
    <property type="component" value="Segment"/>
</dbReference>
<protein>
    <submittedName>
        <fullName evidence="3">Minor tail protein</fullName>
    </submittedName>
</protein>
<sequence length="713" mass="75723">MNASELIVEVRDRDLIRRAQLTDVDMDSLVLVPRNNAVGSWQLTLPDTVLDETTGEWVPHAAAKALRQEGAGLIVTVPGADGYVTLLSGPMASAAFEATSDDLTGTWKFTGLSDTVLLADAVAFPDPASPDPAAQSAANDKRTGTAEALLRAYVGLNISATGAPAERVVGFRERLVLDGLSGERGPRLTKSPRFQNLLELCQEIGFAGGLSFDIVQEGDVLVFRIWEARDRSAFVRMDMANDLLKSVTYGYGSPSTTVALVAGQGQGEERTLVSRTSDDATASEATWGRRIERFYDQRNTDDLDELTQKGDEELLAGAASAEGLQAAPTDADAMLYPRDWAVGDIVGIVVEGQEVKAAVTEVAISVSGASVIMVATLGDASTFDPEAASQRRAQATSSRLSAIERTLEVPSAFELSDMAGDLPLSRTTGNLPLSRTTGNLDLPSRTSGDLPLSRTSGTLDLPSRTTGNLDLGSRVSGSLPFSRVQHVVGKSGTATRDAYYGVPTTDAARAALANSRPIWYNTDLGWQESYYAPVGTPGLTAPGLASGVEAGWYPTGLGPEIQVSGSVPIAATAGNGVPGWDTVQFTRGASWFLRTGFENGAWDGRYIRVLKAGRYDVTINETFTNGSGVANMWLAHWAAPGAPYRATQGYPVPLQASFYESRVMEFKSHPALAGEFFGEVCHSGSLAVHVGTDHAIRARFTVRYVGPLMAANT</sequence>
<dbReference type="EMBL" id="OR613467">
    <property type="protein sequence ID" value="WNT44337.1"/>
    <property type="molecule type" value="Genomic_DNA"/>
</dbReference>
<organism evidence="3 4">
    <name type="scientific">Microbacterium phage Mabodamaca</name>
    <dbReference type="NCBI Taxonomy" id="3078574"/>
    <lineage>
        <taxon>Viruses</taxon>
        <taxon>Duplodnaviria</taxon>
        <taxon>Heunggongvirae</taxon>
        <taxon>Uroviricota</taxon>
        <taxon>Caudoviricetes</taxon>
        <taxon>Casidaviridae</taxon>
        <taxon>Mabodamacavirus</taxon>
        <taxon>Mabodamacavirus mabodamaca</taxon>
    </lineage>
</organism>